<evidence type="ECO:0000256" key="3">
    <source>
        <dbReference type="SAM" id="Phobius"/>
    </source>
</evidence>
<keyword evidence="3" id="KW-0472">Membrane</keyword>
<keyword evidence="6" id="KW-1185">Reference proteome</keyword>
<comment type="caution">
    <text evidence="5">The sequence shown here is derived from an EMBL/GenBank/DDBJ whole genome shotgun (WGS) entry which is preliminary data.</text>
</comment>
<dbReference type="InterPro" id="IPR027791">
    <property type="entry name" value="Galactosyl_T_C"/>
</dbReference>
<keyword evidence="3" id="KW-1133">Transmembrane helix</keyword>
<dbReference type="PANTHER" id="PTHR40743:SF1">
    <property type="entry name" value="POSSIBLE GLYCOSYLTRANSFERASE"/>
    <property type="match status" value="1"/>
</dbReference>
<dbReference type="Gene3D" id="3.90.550.10">
    <property type="entry name" value="Spore Coat Polysaccharide Biosynthesis Protein SpsA, Chain A"/>
    <property type="match status" value="1"/>
</dbReference>
<organism evidence="5 6">
    <name type="scientific">Porphyridium purpureum</name>
    <name type="common">Red alga</name>
    <name type="synonym">Porphyridium cruentum</name>
    <dbReference type="NCBI Taxonomy" id="35688"/>
    <lineage>
        <taxon>Eukaryota</taxon>
        <taxon>Rhodophyta</taxon>
        <taxon>Bangiophyceae</taxon>
        <taxon>Porphyridiales</taxon>
        <taxon>Porphyridiaceae</taxon>
        <taxon>Porphyridium</taxon>
    </lineage>
</organism>
<evidence type="ECO:0000256" key="1">
    <source>
        <dbReference type="ARBA" id="ARBA00022679"/>
    </source>
</evidence>
<feature type="transmembrane region" description="Helical" evidence="3">
    <location>
        <begin position="77"/>
        <end position="95"/>
    </location>
</feature>
<keyword evidence="3" id="KW-0812">Transmembrane</keyword>
<dbReference type="PANTHER" id="PTHR40743">
    <property type="entry name" value="NUCLEOTIDE-DIPHOSPHO-SUGAR TRANSFERASE CONTAINING PROTEIN"/>
    <property type="match status" value="1"/>
</dbReference>
<sequence>MVVTVDRDTLDGMRKHGTDGGAAAVGSAAAVPLSPRNGGVPEAAPVTAAAAAAWKGARWAAADARLGLRKSSLRERLFTLVFLLVPFVVGFLFVLQVQRRDRARSGNPPSASGASSASPLGASRDVGSVDVLDNTRASTGFAEDFSANLEVEKYKERKFRQDISTSGTIGSIRKARMERLYRKRNKILTGEAGNVTAPHVSLVAGCRDRSSFLLQSLGTWLNALDDDDELILVDWSTNERLLSVPAVAELTNDDRVTTISVKDQDDWVLSRAYNLAAKFASGLNLLKVDCDTMLEPDFFDAHPLDAEAGESIFFKTSWRAARTENEVHLNGVFYVKRSKFLEIHGYDERITTYGWDDTDLYTRLERAGLKQRIMNFNKLHHIAHGDDAREANQLGVDSPMLETQANDLAIHWLLPVAESYHFVGQACDFRVLAFSFKLVR</sequence>
<dbReference type="EMBL" id="VRMN01000005">
    <property type="protein sequence ID" value="KAA8494025.1"/>
    <property type="molecule type" value="Genomic_DNA"/>
</dbReference>
<name>A0A5J4YS08_PORPP</name>
<feature type="region of interest" description="Disordered" evidence="2">
    <location>
        <begin position="103"/>
        <end position="122"/>
    </location>
</feature>
<feature type="compositionally biased region" description="Low complexity" evidence="2">
    <location>
        <begin position="105"/>
        <end position="122"/>
    </location>
</feature>
<dbReference type="SUPFAM" id="SSF53448">
    <property type="entry name" value="Nucleotide-diphospho-sugar transferases"/>
    <property type="match status" value="1"/>
</dbReference>
<dbReference type="OrthoDB" id="5957at2759"/>
<feature type="domain" description="Galactosyltransferase C-terminal" evidence="4">
    <location>
        <begin position="330"/>
        <end position="384"/>
    </location>
</feature>
<dbReference type="GO" id="GO:0016740">
    <property type="term" value="F:transferase activity"/>
    <property type="evidence" value="ECO:0007669"/>
    <property type="project" value="UniProtKB-KW"/>
</dbReference>
<dbReference type="Pfam" id="PF02709">
    <property type="entry name" value="Glyco_transf_7C"/>
    <property type="match status" value="1"/>
</dbReference>
<evidence type="ECO:0000259" key="4">
    <source>
        <dbReference type="Pfam" id="PF02709"/>
    </source>
</evidence>
<dbReference type="Proteomes" id="UP000324585">
    <property type="component" value="Unassembled WGS sequence"/>
</dbReference>
<evidence type="ECO:0000256" key="2">
    <source>
        <dbReference type="SAM" id="MobiDB-lite"/>
    </source>
</evidence>
<keyword evidence="1" id="KW-0808">Transferase</keyword>
<protein>
    <recommendedName>
        <fullName evidence="4">Galactosyltransferase C-terminal domain-containing protein</fullName>
    </recommendedName>
</protein>
<gene>
    <name evidence="5" type="ORF">FVE85_4000</name>
</gene>
<proteinExistence type="predicted"/>
<dbReference type="InterPro" id="IPR029044">
    <property type="entry name" value="Nucleotide-diphossugar_trans"/>
</dbReference>
<dbReference type="AlphaFoldDB" id="A0A5J4YS08"/>
<evidence type="ECO:0000313" key="5">
    <source>
        <dbReference type="EMBL" id="KAA8494025.1"/>
    </source>
</evidence>
<accession>A0A5J4YS08</accession>
<reference evidence="6" key="1">
    <citation type="journal article" date="2019" name="Nat. Commun.">
        <title>Expansion of phycobilisome linker gene families in mesophilic red algae.</title>
        <authorList>
            <person name="Lee J."/>
            <person name="Kim D."/>
            <person name="Bhattacharya D."/>
            <person name="Yoon H.S."/>
        </authorList>
    </citation>
    <scope>NUCLEOTIDE SEQUENCE [LARGE SCALE GENOMIC DNA]</scope>
    <source>
        <strain evidence="6">CCMP 1328</strain>
    </source>
</reference>
<evidence type="ECO:0000313" key="6">
    <source>
        <dbReference type="Proteomes" id="UP000324585"/>
    </source>
</evidence>